<gene>
    <name evidence="5" type="ORF">Drose_14850</name>
</gene>
<keyword evidence="2" id="KW-0597">Phosphoprotein</keyword>
<sequence>MSSAVQRAASGGGEAGTPWPPSFETIVRAFLPALPPTTPLLPDTPLADYGLDSLAVVGLIVEIEDAYGFEFPEETVIPQTFYDPTALWTVVAPVVGQRLSLARGPLTQSRGQPPW</sequence>
<keyword evidence="6" id="KW-1185">Reference proteome</keyword>
<evidence type="ECO:0000313" key="6">
    <source>
        <dbReference type="Proteomes" id="UP001058271"/>
    </source>
</evidence>
<evidence type="ECO:0000256" key="3">
    <source>
        <dbReference type="SAM" id="MobiDB-lite"/>
    </source>
</evidence>
<dbReference type="SUPFAM" id="SSF47336">
    <property type="entry name" value="ACP-like"/>
    <property type="match status" value="1"/>
</dbReference>
<accession>A0ABY5ZBG6</accession>
<name>A0ABY5ZBG6_9ACTN</name>
<dbReference type="PROSITE" id="PS50075">
    <property type="entry name" value="CARRIER"/>
    <property type="match status" value="1"/>
</dbReference>
<keyword evidence="1" id="KW-0596">Phosphopantetheine</keyword>
<dbReference type="InterPro" id="IPR006162">
    <property type="entry name" value="Ppantetheine_attach_site"/>
</dbReference>
<dbReference type="PROSITE" id="PS00012">
    <property type="entry name" value="PHOSPHOPANTETHEINE"/>
    <property type="match status" value="1"/>
</dbReference>
<feature type="domain" description="Carrier" evidence="4">
    <location>
        <begin position="17"/>
        <end position="95"/>
    </location>
</feature>
<evidence type="ECO:0000313" key="5">
    <source>
        <dbReference type="EMBL" id="UWZ39399.1"/>
    </source>
</evidence>
<dbReference type="Proteomes" id="UP001058271">
    <property type="component" value="Chromosome"/>
</dbReference>
<dbReference type="Gene3D" id="1.10.1200.10">
    <property type="entry name" value="ACP-like"/>
    <property type="match status" value="1"/>
</dbReference>
<dbReference type="EMBL" id="CP073721">
    <property type="protein sequence ID" value="UWZ39399.1"/>
    <property type="molecule type" value="Genomic_DNA"/>
</dbReference>
<feature type="region of interest" description="Disordered" evidence="3">
    <location>
        <begin position="1"/>
        <end position="20"/>
    </location>
</feature>
<organism evidence="5 6">
    <name type="scientific">Dactylosporangium roseum</name>
    <dbReference type="NCBI Taxonomy" id="47989"/>
    <lineage>
        <taxon>Bacteria</taxon>
        <taxon>Bacillati</taxon>
        <taxon>Actinomycetota</taxon>
        <taxon>Actinomycetes</taxon>
        <taxon>Micromonosporales</taxon>
        <taxon>Micromonosporaceae</taxon>
        <taxon>Dactylosporangium</taxon>
    </lineage>
</organism>
<dbReference type="Pfam" id="PF00550">
    <property type="entry name" value="PP-binding"/>
    <property type="match status" value="1"/>
</dbReference>
<evidence type="ECO:0000256" key="1">
    <source>
        <dbReference type="ARBA" id="ARBA00022450"/>
    </source>
</evidence>
<evidence type="ECO:0000256" key="2">
    <source>
        <dbReference type="ARBA" id="ARBA00022553"/>
    </source>
</evidence>
<dbReference type="InterPro" id="IPR009081">
    <property type="entry name" value="PP-bd_ACP"/>
</dbReference>
<dbReference type="InterPro" id="IPR036736">
    <property type="entry name" value="ACP-like_sf"/>
</dbReference>
<proteinExistence type="predicted"/>
<evidence type="ECO:0000259" key="4">
    <source>
        <dbReference type="PROSITE" id="PS50075"/>
    </source>
</evidence>
<dbReference type="RefSeq" id="WP_260728803.1">
    <property type="nucleotide sequence ID" value="NZ_BAAABS010000064.1"/>
</dbReference>
<protein>
    <submittedName>
        <fullName evidence="5">Acyl carrier protein</fullName>
    </submittedName>
</protein>
<reference evidence="5" key="1">
    <citation type="submission" date="2021-04" db="EMBL/GenBank/DDBJ databases">
        <title>Biosynthetic gene clusters of Dactylosporangioum roseum.</title>
        <authorList>
            <person name="Hartkoorn R.C."/>
            <person name="Beaudoing E."/>
            <person name="Hot D."/>
            <person name="Moureu S."/>
        </authorList>
    </citation>
    <scope>NUCLEOTIDE SEQUENCE</scope>
    <source>
        <strain evidence="5">NRRL B-16295</strain>
    </source>
</reference>